<dbReference type="RefSeq" id="WP_104142871.1">
    <property type="nucleotide sequence ID" value="NZ_PREU01000003.1"/>
</dbReference>
<proteinExistence type="predicted"/>
<evidence type="ECO:0000313" key="1">
    <source>
        <dbReference type="EMBL" id="PPA76489.1"/>
    </source>
</evidence>
<reference evidence="1 2" key="1">
    <citation type="submission" date="2018-02" db="EMBL/GenBank/DDBJ databases">
        <title>Draft Genome of Achromobacter spanius stain 6.</title>
        <authorList>
            <person name="Gunasekera T.S."/>
            <person name="Radwan O."/>
            <person name="Ruiz O.N."/>
        </authorList>
    </citation>
    <scope>NUCLEOTIDE SEQUENCE [LARGE SCALE GENOMIC DNA]</scope>
    <source>
        <strain evidence="1 2">6</strain>
    </source>
</reference>
<name>A0A2S5GU17_9BURK</name>
<dbReference type="OrthoDB" id="8780395at2"/>
<dbReference type="EMBL" id="PREU01000003">
    <property type="protein sequence ID" value="PPA76489.1"/>
    <property type="molecule type" value="Genomic_DNA"/>
</dbReference>
<evidence type="ECO:0000313" key="2">
    <source>
        <dbReference type="Proteomes" id="UP000239990"/>
    </source>
</evidence>
<gene>
    <name evidence="1" type="ORF">C4E15_06760</name>
</gene>
<protein>
    <submittedName>
        <fullName evidence="1">Uncharacterized protein</fullName>
    </submittedName>
</protein>
<dbReference type="AlphaFoldDB" id="A0A2S5GU17"/>
<accession>A0A2S5GU17</accession>
<organism evidence="1 2">
    <name type="scientific">Achromobacter spanius</name>
    <dbReference type="NCBI Taxonomy" id="217203"/>
    <lineage>
        <taxon>Bacteria</taxon>
        <taxon>Pseudomonadati</taxon>
        <taxon>Pseudomonadota</taxon>
        <taxon>Betaproteobacteria</taxon>
        <taxon>Burkholderiales</taxon>
        <taxon>Alcaligenaceae</taxon>
        <taxon>Achromobacter</taxon>
    </lineage>
</organism>
<sequence length="467" mass="51395">MAARSITFDKFDLGIDRRKGASVSDANRLLEMKNAYVTTGLATQKRPGLVKVTTLEPGTVGLFAALGKLNTFYGQGTVVHADTRFKANKVPHPSGERPLKDIWFADVFNAFIYTSVEYMDGSVQHHYLDGTTPPAITDANCPHSKPAIKTASRIFAAGTDGSTVRYCAANKPRDWTTANDAGFLPTGLQFSGDRNANALGLYQANLAVFARDGAQIWEVQNIEPSSMKLVDRVENVGTSYARTVRNVSGDLYFLADFGFRSITTLQYTNNLADVDVGSPIDSLVVPDIRQSQAVPKAFFHYGTGQYICVIGSILYVYSVSRTAKIAAWSRYYIPFGVDAFAELNGELYFRNGDDIYRFTADAYDDAGSPFEVLLQLPYMDLKAPGQMKRILGADIVMEGECNFSIAFDVRNPDAYTPPVRIRNNTRPDGVIPVECSGTEFSLIFRNLSSKPFRLDAVTLYYESLGAV</sequence>
<dbReference type="Proteomes" id="UP000239990">
    <property type="component" value="Unassembled WGS sequence"/>
</dbReference>
<comment type="caution">
    <text evidence="1">The sequence shown here is derived from an EMBL/GenBank/DDBJ whole genome shotgun (WGS) entry which is preliminary data.</text>
</comment>